<dbReference type="AlphaFoldDB" id="A0A165Z3K1"/>
<protein>
    <submittedName>
        <fullName evidence="2">Uncharacterized protein</fullName>
    </submittedName>
</protein>
<evidence type="ECO:0000313" key="2">
    <source>
        <dbReference type="EMBL" id="KZT33894.1"/>
    </source>
</evidence>
<evidence type="ECO:0000313" key="3">
    <source>
        <dbReference type="Proteomes" id="UP000076798"/>
    </source>
</evidence>
<dbReference type="Proteomes" id="UP000076798">
    <property type="component" value="Unassembled WGS sequence"/>
</dbReference>
<organism evidence="2 3">
    <name type="scientific">Sistotremastrum suecicum HHB10207 ss-3</name>
    <dbReference type="NCBI Taxonomy" id="1314776"/>
    <lineage>
        <taxon>Eukaryota</taxon>
        <taxon>Fungi</taxon>
        <taxon>Dikarya</taxon>
        <taxon>Basidiomycota</taxon>
        <taxon>Agaricomycotina</taxon>
        <taxon>Agaricomycetes</taxon>
        <taxon>Sistotremastrales</taxon>
        <taxon>Sistotremastraceae</taxon>
        <taxon>Sistotremastrum</taxon>
    </lineage>
</organism>
<name>A0A165Z3K1_9AGAM</name>
<proteinExistence type="predicted"/>
<accession>A0A165Z3K1</accession>
<evidence type="ECO:0000256" key="1">
    <source>
        <dbReference type="SAM" id="MobiDB-lite"/>
    </source>
</evidence>
<sequence length="114" mass="12905">MREQESIFEVVVSSLSDRETNDQSAIYGFEMLKARLSLSRGTHQKSKDIPRCQFTSVVQMYKGKICIPTLDVFNSFLSPTTRATVIQLPDLFENLPSKRFNNPHYEPISSASAS</sequence>
<keyword evidence="3" id="KW-1185">Reference proteome</keyword>
<feature type="region of interest" description="Disordered" evidence="1">
    <location>
        <begin position="95"/>
        <end position="114"/>
    </location>
</feature>
<dbReference type="EMBL" id="KV428211">
    <property type="protein sequence ID" value="KZT33894.1"/>
    <property type="molecule type" value="Genomic_DNA"/>
</dbReference>
<gene>
    <name evidence="2" type="ORF">SISSUDRAFT_1053613</name>
</gene>
<reference evidence="2 3" key="1">
    <citation type="journal article" date="2016" name="Mol. Biol. Evol.">
        <title>Comparative Genomics of Early-Diverging Mushroom-Forming Fungi Provides Insights into the Origins of Lignocellulose Decay Capabilities.</title>
        <authorList>
            <person name="Nagy L.G."/>
            <person name="Riley R."/>
            <person name="Tritt A."/>
            <person name="Adam C."/>
            <person name="Daum C."/>
            <person name="Floudas D."/>
            <person name="Sun H."/>
            <person name="Yadav J.S."/>
            <person name="Pangilinan J."/>
            <person name="Larsson K.H."/>
            <person name="Matsuura K."/>
            <person name="Barry K."/>
            <person name="Labutti K."/>
            <person name="Kuo R."/>
            <person name="Ohm R.A."/>
            <person name="Bhattacharya S.S."/>
            <person name="Shirouzu T."/>
            <person name="Yoshinaga Y."/>
            <person name="Martin F.M."/>
            <person name="Grigoriev I.V."/>
            <person name="Hibbett D.S."/>
        </authorList>
    </citation>
    <scope>NUCLEOTIDE SEQUENCE [LARGE SCALE GENOMIC DNA]</scope>
    <source>
        <strain evidence="2 3">HHB10207 ss-3</strain>
    </source>
</reference>